<dbReference type="InterPro" id="IPR000847">
    <property type="entry name" value="LysR_HTH_N"/>
</dbReference>
<dbReference type="SUPFAM" id="SSF46785">
    <property type="entry name" value="Winged helix' DNA-binding domain"/>
    <property type="match status" value="1"/>
</dbReference>
<dbReference type="PRINTS" id="PR00039">
    <property type="entry name" value="HTHLYSR"/>
</dbReference>
<evidence type="ECO:0000256" key="1">
    <source>
        <dbReference type="ARBA" id="ARBA00009437"/>
    </source>
</evidence>
<evidence type="ECO:0000256" key="4">
    <source>
        <dbReference type="ARBA" id="ARBA00023163"/>
    </source>
</evidence>
<sequence>MQTLLDLDQLRTFLLIAETGSFTKTADSVFRTQSAISMQIRRLEERIGNPLFTRDGRTLQLTPHGEKLLTYARRLLELNHETVTSFRTEKIQANIRVGLPDIYLEHMVEDALQPIFQDYPAIETIIQCEPTDALIDNIRRGLLDLALILQPAGQKRSEVLNSSRFVWVTSAENSPHEQAALPLALNRPNCSWRKLLTDALNTIQRDYRIVLSTSSTRSIVMAVRSGSAITILPENMVSSGMRILTEEEGFPKLPSGSLSLIRAQGIHAPAIDLIAAAIKASFRKTIRISN</sequence>
<proteinExistence type="inferred from homology"/>
<evidence type="ECO:0000313" key="6">
    <source>
        <dbReference type="EMBL" id="RBO98513.1"/>
    </source>
</evidence>
<comment type="caution">
    <text evidence="6">The sequence shown here is derived from an EMBL/GenBank/DDBJ whole genome shotgun (WGS) entry which is preliminary data.</text>
</comment>
<dbReference type="PROSITE" id="PS50931">
    <property type="entry name" value="HTH_LYSR"/>
    <property type="match status" value="1"/>
</dbReference>
<dbReference type="PANTHER" id="PTHR30579">
    <property type="entry name" value="TRANSCRIPTIONAL REGULATOR"/>
    <property type="match status" value="1"/>
</dbReference>
<comment type="similarity">
    <text evidence="1">Belongs to the LysR transcriptional regulatory family.</text>
</comment>
<dbReference type="EMBL" id="QNRH01000001">
    <property type="protein sequence ID" value="RBO98513.1"/>
    <property type="molecule type" value="Genomic_DNA"/>
</dbReference>
<dbReference type="AlphaFoldDB" id="A0A366E816"/>
<evidence type="ECO:0000256" key="2">
    <source>
        <dbReference type="ARBA" id="ARBA00023015"/>
    </source>
</evidence>
<dbReference type="InterPro" id="IPR036390">
    <property type="entry name" value="WH_DNA-bd_sf"/>
</dbReference>
<organism evidence="6 7">
    <name type="scientific">Pseudochrobactrum asaccharolyticum</name>
    <dbReference type="NCBI Taxonomy" id="354351"/>
    <lineage>
        <taxon>Bacteria</taxon>
        <taxon>Pseudomonadati</taxon>
        <taxon>Pseudomonadota</taxon>
        <taxon>Alphaproteobacteria</taxon>
        <taxon>Hyphomicrobiales</taxon>
        <taxon>Brucellaceae</taxon>
        <taxon>Pseudochrobactrum</taxon>
    </lineage>
</organism>
<dbReference type="PANTHER" id="PTHR30579:SF7">
    <property type="entry name" value="HTH-TYPE TRANSCRIPTIONAL REGULATOR LRHA-RELATED"/>
    <property type="match status" value="1"/>
</dbReference>
<name>A0A366E816_9HYPH</name>
<dbReference type="Gene3D" id="3.40.190.10">
    <property type="entry name" value="Periplasmic binding protein-like II"/>
    <property type="match status" value="2"/>
</dbReference>
<dbReference type="InterPro" id="IPR005119">
    <property type="entry name" value="LysR_subst-bd"/>
</dbReference>
<evidence type="ECO:0000259" key="5">
    <source>
        <dbReference type="PROSITE" id="PS50931"/>
    </source>
</evidence>
<keyword evidence="3 6" id="KW-0238">DNA-binding</keyword>
<keyword evidence="4" id="KW-0804">Transcription</keyword>
<gene>
    <name evidence="6" type="ORF">DFR47_101110</name>
</gene>
<dbReference type="RefSeq" id="WP_113942482.1">
    <property type="nucleotide sequence ID" value="NZ_JBHEEG010000003.1"/>
</dbReference>
<dbReference type="InterPro" id="IPR050176">
    <property type="entry name" value="LTTR"/>
</dbReference>
<evidence type="ECO:0000313" key="7">
    <source>
        <dbReference type="Proteomes" id="UP000252893"/>
    </source>
</evidence>
<dbReference type="OrthoDB" id="1631201at2"/>
<dbReference type="Pfam" id="PF00126">
    <property type="entry name" value="HTH_1"/>
    <property type="match status" value="1"/>
</dbReference>
<dbReference type="Pfam" id="PF03466">
    <property type="entry name" value="LysR_substrate"/>
    <property type="match status" value="1"/>
</dbReference>
<protein>
    <submittedName>
        <fullName evidence="6">DNA-binding transcriptional LysR family regulator</fullName>
    </submittedName>
</protein>
<dbReference type="FunFam" id="1.10.10.10:FF:000001">
    <property type="entry name" value="LysR family transcriptional regulator"/>
    <property type="match status" value="1"/>
</dbReference>
<keyword evidence="7" id="KW-1185">Reference proteome</keyword>
<reference evidence="6 7" key="1">
    <citation type="submission" date="2018-06" db="EMBL/GenBank/DDBJ databases">
        <title>Genomic Encyclopedia of Type Strains, Phase IV (KMG-IV): sequencing the most valuable type-strain genomes for metagenomic binning, comparative biology and taxonomic classification.</title>
        <authorList>
            <person name="Goeker M."/>
        </authorList>
    </citation>
    <scope>NUCLEOTIDE SEQUENCE [LARGE SCALE GENOMIC DNA]</scope>
    <source>
        <strain evidence="6 7">DSM 25619</strain>
    </source>
</reference>
<accession>A0A366E816</accession>
<dbReference type="InterPro" id="IPR036388">
    <property type="entry name" value="WH-like_DNA-bd_sf"/>
</dbReference>
<dbReference type="SUPFAM" id="SSF53850">
    <property type="entry name" value="Periplasmic binding protein-like II"/>
    <property type="match status" value="1"/>
</dbReference>
<feature type="domain" description="HTH lysR-type" evidence="5">
    <location>
        <begin position="5"/>
        <end position="62"/>
    </location>
</feature>
<dbReference type="GO" id="GO:0003677">
    <property type="term" value="F:DNA binding"/>
    <property type="evidence" value="ECO:0007669"/>
    <property type="project" value="UniProtKB-KW"/>
</dbReference>
<dbReference type="Proteomes" id="UP000252893">
    <property type="component" value="Unassembled WGS sequence"/>
</dbReference>
<dbReference type="Gene3D" id="1.10.10.10">
    <property type="entry name" value="Winged helix-like DNA-binding domain superfamily/Winged helix DNA-binding domain"/>
    <property type="match status" value="1"/>
</dbReference>
<keyword evidence="2" id="KW-0805">Transcription regulation</keyword>
<dbReference type="GO" id="GO:0003700">
    <property type="term" value="F:DNA-binding transcription factor activity"/>
    <property type="evidence" value="ECO:0007669"/>
    <property type="project" value="InterPro"/>
</dbReference>
<evidence type="ECO:0000256" key="3">
    <source>
        <dbReference type="ARBA" id="ARBA00023125"/>
    </source>
</evidence>